<dbReference type="EMBL" id="JACHXG010000002">
    <property type="protein sequence ID" value="MBB3088311.1"/>
    <property type="molecule type" value="Genomic_DNA"/>
</dbReference>
<sequence>MTLAAETYDELREIAARYPQARSGLLPMLHLVQSVEGRVTPEGIHACAEVLGLTPAEVSGVATFYTMYKRHPVGTHHVGVCTNTLCAVMGGDEIFACLREKLEVGNDETTADAPGLQSITLEHIECNAACDYAPVVMVNWEFFDNQTPESASQLVDDLREGREVVASRGARITSWREAERVLAGFEDGLVDEGPAAGPASVVGLELARERGWAAPADVHGSADVPEEPSEAVEEADTRRAESETIAEEASDD</sequence>
<evidence type="ECO:0000256" key="1">
    <source>
        <dbReference type="ARBA" id="ARBA00010643"/>
    </source>
</evidence>
<keyword evidence="5" id="KW-0411">Iron-sulfur</keyword>
<dbReference type="Pfam" id="PF01257">
    <property type="entry name" value="2Fe-2S_thioredx"/>
    <property type="match status" value="1"/>
</dbReference>
<dbReference type="SUPFAM" id="SSF52833">
    <property type="entry name" value="Thioredoxin-like"/>
    <property type="match status" value="1"/>
</dbReference>
<keyword evidence="4" id="KW-0408">Iron</keyword>
<keyword evidence="3" id="KW-0479">Metal-binding</keyword>
<comment type="similarity">
    <text evidence="1">Belongs to the complex I 24 kDa subunit family.</text>
</comment>
<evidence type="ECO:0000256" key="3">
    <source>
        <dbReference type="ARBA" id="ARBA00022723"/>
    </source>
</evidence>
<dbReference type="RefSeq" id="WP_183543240.1">
    <property type="nucleotide sequence ID" value="NZ_BMQT01000013.1"/>
</dbReference>
<dbReference type="Gene3D" id="3.40.30.10">
    <property type="entry name" value="Glutaredoxin"/>
    <property type="match status" value="1"/>
</dbReference>
<dbReference type="PANTHER" id="PTHR10371:SF3">
    <property type="entry name" value="NADH DEHYDROGENASE [UBIQUINONE] FLAVOPROTEIN 2, MITOCHONDRIAL"/>
    <property type="match status" value="1"/>
</dbReference>
<keyword evidence="9" id="KW-1185">Reference proteome</keyword>
<dbReference type="InterPro" id="IPR036249">
    <property type="entry name" value="Thioredoxin-like_sf"/>
</dbReference>
<evidence type="ECO:0000313" key="8">
    <source>
        <dbReference type="EMBL" id="MBB3088311.1"/>
    </source>
</evidence>
<gene>
    <name evidence="8" type="ORF">FHS12_001244</name>
</gene>
<proteinExistence type="inferred from homology"/>
<reference evidence="8 9" key="1">
    <citation type="submission" date="2020-08" db="EMBL/GenBank/DDBJ databases">
        <title>Genomic Encyclopedia of Type Strains, Phase III (KMG-III): the genomes of soil and plant-associated and newly described type strains.</title>
        <authorList>
            <person name="Whitman W."/>
        </authorList>
    </citation>
    <scope>NUCLEOTIDE SEQUENCE [LARGE SCALE GENOMIC DNA]</scope>
    <source>
        <strain evidence="8 9">CECT 3302</strain>
    </source>
</reference>
<dbReference type="CDD" id="cd03064">
    <property type="entry name" value="TRX_Fd_NuoE"/>
    <property type="match status" value="1"/>
</dbReference>
<feature type="region of interest" description="Disordered" evidence="7">
    <location>
        <begin position="214"/>
        <end position="252"/>
    </location>
</feature>
<evidence type="ECO:0000256" key="4">
    <source>
        <dbReference type="ARBA" id="ARBA00023004"/>
    </source>
</evidence>
<evidence type="ECO:0000313" key="9">
    <source>
        <dbReference type="Proteomes" id="UP000577707"/>
    </source>
</evidence>
<feature type="compositionally biased region" description="Acidic residues" evidence="7">
    <location>
        <begin position="224"/>
        <end position="234"/>
    </location>
</feature>
<dbReference type="InterPro" id="IPR041921">
    <property type="entry name" value="NuoE_N"/>
</dbReference>
<dbReference type="FunFam" id="1.10.10.1590:FF:000001">
    <property type="entry name" value="NADH-quinone oxidoreductase subunit E"/>
    <property type="match status" value="1"/>
</dbReference>
<keyword evidence="2" id="KW-0001">2Fe-2S</keyword>
<dbReference type="InterPro" id="IPR042128">
    <property type="entry name" value="NuoE_dom"/>
</dbReference>
<dbReference type="PANTHER" id="PTHR10371">
    <property type="entry name" value="NADH DEHYDROGENASE UBIQUINONE FLAVOPROTEIN 2, MITOCHONDRIAL"/>
    <property type="match status" value="1"/>
</dbReference>
<dbReference type="GO" id="GO:0046872">
    <property type="term" value="F:metal ion binding"/>
    <property type="evidence" value="ECO:0007669"/>
    <property type="project" value="UniProtKB-KW"/>
</dbReference>
<protein>
    <submittedName>
        <fullName evidence="8">NADH-quinone oxidoreductase subunit E</fullName>
    </submittedName>
</protein>
<evidence type="ECO:0000256" key="5">
    <source>
        <dbReference type="ARBA" id="ARBA00023014"/>
    </source>
</evidence>
<comment type="cofactor">
    <cofactor evidence="6">
        <name>[2Fe-2S] cluster</name>
        <dbReference type="ChEBI" id="CHEBI:190135"/>
    </cofactor>
</comment>
<evidence type="ECO:0000256" key="2">
    <source>
        <dbReference type="ARBA" id="ARBA00022714"/>
    </source>
</evidence>
<accession>A0A7W5A2G8</accession>
<evidence type="ECO:0000256" key="7">
    <source>
        <dbReference type="SAM" id="MobiDB-lite"/>
    </source>
</evidence>
<evidence type="ECO:0000256" key="6">
    <source>
        <dbReference type="ARBA" id="ARBA00034078"/>
    </source>
</evidence>
<name>A0A7W5A2G8_9ACTN</name>
<dbReference type="AlphaFoldDB" id="A0A7W5A2G8"/>
<dbReference type="NCBIfam" id="NF005721">
    <property type="entry name" value="PRK07539.1-1"/>
    <property type="match status" value="1"/>
</dbReference>
<organism evidence="8 9">
    <name type="scientific">Nocardioides albus</name>
    <dbReference type="NCBI Taxonomy" id="1841"/>
    <lineage>
        <taxon>Bacteria</taxon>
        <taxon>Bacillati</taxon>
        <taxon>Actinomycetota</taxon>
        <taxon>Actinomycetes</taxon>
        <taxon>Propionibacteriales</taxon>
        <taxon>Nocardioidaceae</taxon>
        <taxon>Nocardioides</taxon>
    </lineage>
</organism>
<dbReference type="Proteomes" id="UP000577707">
    <property type="component" value="Unassembled WGS sequence"/>
</dbReference>
<comment type="caution">
    <text evidence="8">The sequence shown here is derived from an EMBL/GenBank/DDBJ whole genome shotgun (WGS) entry which is preliminary data.</text>
</comment>
<dbReference type="GO" id="GO:0003954">
    <property type="term" value="F:NADH dehydrogenase activity"/>
    <property type="evidence" value="ECO:0007669"/>
    <property type="project" value="TreeGrafter"/>
</dbReference>
<dbReference type="GO" id="GO:0051537">
    <property type="term" value="F:2 iron, 2 sulfur cluster binding"/>
    <property type="evidence" value="ECO:0007669"/>
    <property type="project" value="UniProtKB-KW"/>
</dbReference>
<dbReference type="Gene3D" id="1.10.10.1590">
    <property type="entry name" value="NADH-quinone oxidoreductase subunit E"/>
    <property type="match status" value="1"/>
</dbReference>